<comment type="subcellular location">
    <subcellularLocation>
        <location evidence="1">Membrane</location>
    </subcellularLocation>
</comment>
<feature type="non-terminal residue" evidence="8">
    <location>
        <position position="1"/>
    </location>
</feature>
<protein>
    <recommendedName>
        <fullName evidence="7">REJ domain-containing protein</fullName>
    </recommendedName>
</protein>
<evidence type="ECO:0000313" key="9">
    <source>
        <dbReference type="Proteomes" id="UP000749559"/>
    </source>
</evidence>
<dbReference type="PANTHER" id="PTHR46730">
    <property type="entry name" value="POLYCYSTIN-1"/>
    <property type="match status" value="1"/>
</dbReference>
<evidence type="ECO:0000256" key="1">
    <source>
        <dbReference type="ARBA" id="ARBA00004370"/>
    </source>
</evidence>
<keyword evidence="3" id="KW-0812">Transmembrane</keyword>
<gene>
    <name evidence="8" type="ORF">OFUS_LOCUS1365</name>
</gene>
<accession>A0A8S4MY14</accession>
<dbReference type="AlphaFoldDB" id="A0A8S4MY14"/>
<keyword evidence="5" id="KW-1133">Transmembrane helix</keyword>
<keyword evidence="4" id="KW-0677">Repeat</keyword>
<dbReference type="PANTHER" id="PTHR46730:SF1">
    <property type="entry name" value="PLAT DOMAIN-CONTAINING PROTEIN"/>
    <property type="match status" value="1"/>
</dbReference>
<comment type="similarity">
    <text evidence="2">Belongs to the polycystin family.</text>
</comment>
<dbReference type="Pfam" id="PF02010">
    <property type="entry name" value="REJ"/>
    <property type="match status" value="1"/>
</dbReference>
<evidence type="ECO:0000256" key="6">
    <source>
        <dbReference type="ARBA" id="ARBA00023136"/>
    </source>
</evidence>
<organism evidence="8 9">
    <name type="scientific">Owenia fusiformis</name>
    <name type="common">Polychaete worm</name>
    <dbReference type="NCBI Taxonomy" id="6347"/>
    <lineage>
        <taxon>Eukaryota</taxon>
        <taxon>Metazoa</taxon>
        <taxon>Spiralia</taxon>
        <taxon>Lophotrochozoa</taxon>
        <taxon>Annelida</taxon>
        <taxon>Polychaeta</taxon>
        <taxon>Sedentaria</taxon>
        <taxon>Canalipalpata</taxon>
        <taxon>Sabellida</taxon>
        <taxon>Oweniida</taxon>
        <taxon>Oweniidae</taxon>
        <taxon>Owenia</taxon>
    </lineage>
</organism>
<evidence type="ECO:0000256" key="2">
    <source>
        <dbReference type="ARBA" id="ARBA00007200"/>
    </source>
</evidence>
<sequence length="125" mass="13584">VNPAVALVIEAMCTNCVSEEGVLYNWKLYKEKLGGTFEEVTDVLGNDSSRLNTKGVTIPAGGLEEGGVYQMKSIISKEGELDGFNTHTIISTFLPWGGRCSVEPLEGTALQTVFKLSCFDWMDEG</sequence>
<feature type="non-terminal residue" evidence="8">
    <location>
        <position position="125"/>
    </location>
</feature>
<name>A0A8S4MY14_OWEFU</name>
<evidence type="ECO:0000256" key="5">
    <source>
        <dbReference type="ARBA" id="ARBA00022989"/>
    </source>
</evidence>
<dbReference type="GO" id="GO:0005261">
    <property type="term" value="F:monoatomic cation channel activity"/>
    <property type="evidence" value="ECO:0007669"/>
    <property type="project" value="TreeGrafter"/>
</dbReference>
<proteinExistence type="inferred from homology"/>
<comment type="caution">
    <text evidence="8">The sequence shown here is derived from an EMBL/GenBank/DDBJ whole genome shotgun (WGS) entry which is preliminary data.</text>
</comment>
<evidence type="ECO:0000256" key="4">
    <source>
        <dbReference type="ARBA" id="ARBA00022737"/>
    </source>
</evidence>
<feature type="domain" description="REJ" evidence="7">
    <location>
        <begin position="1"/>
        <end position="125"/>
    </location>
</feature>
<keyword evidence="9" id="KW-1185">Reference proteome</keyword>
<dbReference type="InterPro" id="IPR014010">
    <property type="entry name" value="REJ_dom"/>
</dbReference>
<dbReference type="InterPro" id="IPR002859">
    <property type="entry name" value="PKD/REJ-like"/>
</dbReference>
<evidence type="ECO:0000256" key="3">
    <source>
        <dbReference type="ARBA" id="ARBA00022692"/>
    </source>
</evidence>
<dbReference type="PROSITE" id="PS51111">
    <property type="entry name" value="REJ"/>
    <property type="match status" value="1"/>
</dbReference>
<evidence type="ECO:0000259" key="7">
    <source>
        <dbReference type="PROSITE" id="PS51111"/>
    </source>
</evidence>
<dbReference type="OrthoDB" id="2121937at2759"/>
<dbReference type="Proteomes" id="UP000749559">
    <property type="component" value="Unassembled WGS sequence"/>
</dbReference>
<reference evidence="8" key="1">
    <citation type="submission" date="2022-03" db="EMBL/GenBank/DDBJ databases">
        <authorList>
            <person name="Martin C."/>
        </authorList>
    </citation>
    <scope>NUCLEOTIDE SEQUENCE</scope>
</reference>
<dbReference type="GO" id="GO:0005886">
    <property type="term" value="C:plasma membrane"/>
    <property type="evidence" value="ECO:0007669"/>
    <property type="project" value="TreeGrafter"/>
</dbReference>
<keyword evidence="6" id="KW-0472">Membrane</keyword>
<dbReference type="EMBL" id="CAIIXF020000001">
    <property type="protein sequence ID" value="CAH1773825.1"/>
    <property type="molecule type" value="Genomic_DNA"/>
</dbReference>
<evidence type="ECO:0000313" key="8">
    <source>
        <dbReference type="EMBL" id="CAH1773825.1"/>
    </source>
</evidence>
<dbReference type="GO" id="GO:0006816">
    <property type="term" value="P:calcium ion transport"/>
    <property type="evidence" value="ECO:0007669"/>
    <property type="project" value="TreeGrafter"/>
</dbReference>